<gene>
    <name evidence="2" type="ORF">WN51_13046</name>
</gene>
<evidence type="ECO:0000313" key="2">
    <source>
        <dbReference type="EMBL" id="KOX80562.1"/>
    </source>
</evidence>
<feature type="compositionally biased region" description="Basic and acidic residues" evidence="1">
    <location>
        <begin position="75"/>
        <end position="88"/>
    </location>
</feature>
<name>A0A0N0BKG5_9HYME</name>
<protein>
    <submittedName>
        <fullName evidence="2">Uncharacterized protein</fullName>
    </submittedName>
</protein>
<sequence>MCVAEGCKTGRSRVSSSSSPSSPSSLSSSWSGSCSCSVCREWRFSRLRCALVLRWISGQARSAAAGTTSPAALGDDPHLQERWGKEVPEAAASPEA</sequence>
<feature type="region of interest" description="Disordered" evidence="1">
    <location>
        <begin position="61"/>
        <end position="96"/>
    </location>
</feature>
<feature type="compositionally biased region" description="Low complexity" evidence="1">
    <location>
        <begin position="12"/>
        <end position="34"/>
    </location>
</feature>
<dbReference type="AlphaFoldDB" id="A0A0N0BKG5"/>
<keyword evidence="3" id="KW-1185">Reference proteome</keyword>
<accession>A0A0N0BKG5</accession>
<dbReference type="Proteomes" id="UP000053105">
    <property type="component" value="Unassembled WGS sequence"/>
</dbReference>
<proteinExistence type="predicted"/>
<reference evidence="2 3" key="1">
    <citation type="submission" date="2015-07" db="EMBL/GenBank/DDBJ databases">
        <title>The genome of Melipona quadrifasciata.</title>
        <authorList>
            <person name="Pan H."/>
            <person name="Kapheim K."/>
        </authorList>
    </citation>
    <scope>NUCLEOTIDE SEQUENCE [LARGE SCALE GENOMIC DNA]</scope>
    <source>
        <strain evidence="2">0111107301</strain>
        <tissue evidence="2">Whole body</tissue>
    </source>
</reference>
<dbReference type="EMBL" id="KQ435700">
    <property type="protein sequence ID" value="KOX80562.1"/>
    <property type="molecule type" value="Genomic_DNA"/>
</dbReference>
<evidence type="ECO:0000256" key="1">
    <source>
        <dbReference type="SAM" id="MobiDB-lite"/>
    </source>
</evidence>
<feature type="region of interest" description="Disordered" evidence="1">
    <location>
        <begin position="1"/>
        <end position="34"/>
    </location>
</feature>
<evidence type="ECO:0000313" key="3">
    <source>
        <dbReference type="Proteomes" id="UP000053105"/>
    </source>
</evidence>
<organism evidence="2 3">
    <name type="scientific">Melipona quadrifasciata</name>
    <dbReference type="NCBI Taxonomy" id="166423"/>
    <lineage>
        <taxon>Eukaryota</taxon>
        <taxon>Metazoa</taxon>
        <taxon>Ecdysozoa</taxon>
        <taxon>Arthropoda</taxon>
        <taxon>Hexapoda</taxon>
        <taxon>Insecta</taxon>
        <taxon>Pterygota</taxon>
        <taxon>Neoptera</taxon>
        <taxon>Endopterygota</taxon>
        <taxon>Hymenoptera</taxon>
        <taxon>Apocrita</taxon>
        <taxon>Aculeata</taxon>
        <taxon>Apoidea</taxon>
        <taxon>Anthophila</taxon>
        <taxon>Apidae</taxon>
        <taxon>Melipona</taxon>
    </lineage>
</organism>